<protein>
    <submittedName>
        <fullName evidence="1">Uncharacterized protein</fullName>
    </submittedName>
</protein>
<accession>A0A433PKM6</accession>
<organism evidence="1 2">
    <name type="scientific">Jimgerdemannia flammicorona</name>
    <dbReference type="NCBI Taxonomy" id="994334"/>
    <lineage>
        <taxon>Eukaryota</taxon>
        <taxon>Fungi</taxon>
        <taxon>Fungi incertae sedis</taxon>
        <taxon>Mucoromycota</taxon>
        <taxon>Mucoromycotina</taxon>
        <taxon>Endogonomycetes</taxon>
        <taxon>Endogonales</taxon>
        <taxon>Endogonaceae</taxon>
        <taxon>Jimgerdemannia</taxon>
    </lineage>
</organism>
<feature type="non-terminal residue" evidence="1">
    <location>
        <position position="18"/>
    </location>
</feature>
<dbReference type="AlphaFoldDB" id="A0A433PKM6"/>
<keyword evidence="2" id="KW-1185">Reference proteome</keyword>
<proteinExistence type="predicted"/>
<comment type="caution">
    <text evidence="1">The sequence shown here is derived from an EMBL/GenBank/DDBJ whole genome shotgun (WGS) entry which is preliminary data.</text>
</comment>
<gene>
    <name evidence="1" type="ORF">BC938DRAFT_476080</name>
</gene>
<sequence length="18" mass="2011">MGKSAQIGLHIWLPEAME</sequence>
<name>A0A433PKM6_9FUNG</name>
<evidence type="ECO:0000313" key="1">
    <source>
        <dbReference type="EMBL" id="RUS18066.1"/>
    </source>
</evidence>
<dbReference type="Proteomes" id="UP000274822">
    <property type="component" value="Unassembled WGS sequence"/>
</dbReference>
<reference evidence="1 2" key="1">
    <citation type="journal article" date="2018" name="New Phytol.">
        <title>Phylogenomics of Endogonaceae and evolution of mycorrhizas within Mucoromycota.</title>
        <authorList>
            <person name="Chang Y."/>
            <person name="Desiro A."/>
            <person name="Na H."/>
            <person name="Sandor L."/>
            <person name="Lipzen A."/>
            <person name="Clum A."/>
            <person name="Barry K."/>
            <person name="Grigoriev I.V."/>
            <person name="Martin F.M."/>
            <person name="Stajich J.E."/>
            <person name="Smith M.E."/>
            <person name="Bonito G."/>
            <person name="Spatafora J.W."/>
        </authorList>
    </citation>
    <scope>NUCLEOTIDE SEQUENCE [LARGE SCALE GENOMIC DNA]</scope>
    <source>
        <strain evidence="1 2">AD002</strain>
    </source>
</reference>
<evidence type="ECO:0000313" key="2">
    <source>
        <dbReference type="Proteomes" id="UP000274822"/>
    </source>
</evidence>
<dbReference type="EMBL" id="RBNJ01022543">
    <property type="protein sequence ID" value="RUS18066.1"/>
    <property type="molecule type" value="Genomic_DNA"/>
</dbReference>